<protein>
    <submittedName>
        <fullName evidence="2">Serine/threonine-protein phosphatase 6 regulatory subunit 3</fullName>
    </submittedName>
</protein>
<accession>A0A438CLB6</accession>
<reference evidence="2 3" key="1">
    <citation type="journal article" date="2018" name="PLoS Genet.">
        <title>Population sequencing reveals clonal diversity and ancestral inbreeding in the grapevine cultivar Chardonnay.</title>
        <authorList>
            <person name="Roach M.J."/>
            <person name="Johnson D.L."/>
            <person name="Bohlmann J."/>
            <person name="van Vuuren H.J."/>
            <person name="Jones S.J."/>
            <person name="Pretorius I.S."/>
            <person name="Schmidt S.A."/>
            <person name="Borneman A.R."/>
        </authorList>
    </citation>
    <scope>NUCLEOTIDE SEQUENCE [LARGE SCALE GENOMIC DNA]</scope>
    <source>
        <strain evidence="3">cv. Chardonnay</strain>
        <tissue evidence="2">Leaf</tissue>
    </source>
</reference>
<dbReference type="InterPro" id="IPR007587">
    <property type="entry name" value="SAPS"/>
</dbReference>
<dbReference type="GO" id="GO:0019903">
    <property type="term" value="F:protein phosphatase binding"/>
    <property type="evidence" value="ECO:0007669"/>
    <property type="project" value="InterPro"/>
</dbReference>
<dbReference type="Proteomes" id="UP000288805">
    <property type="component" value="Unassembled WGS sequence"/>
</dbReference>
<comment type="similarity">
    <text evidence="1">Belongs to the SAPS family.</text>
</comment>
<proteinExistence type="inferred from homology"/>
<evidence type="ECO:0000313" key="3">
    <source>
        <dbReference type="Proteomes" id="UP000288805"/>
    </source>
</evidence>
<organism evidence="2 3">
    <name type="scientific">Vitis vinifera</name>
    <name type="common">Grape</name>
    <dbReference type="NCBI Taxonomy" id="29760"/>
    <lineage>
        <taxon>Eukaryota</taxon>
        <taxon>Viridiplantae</taxon>
        <taxon>Streptophyta</taxon>
        <taxon>Embryophyta</taxon>
        <taxon>Tracheophyta</taxon>
        <taxon>Spermatophyta</taxon>
        <taxon>Magnoliopsida</taxon>
        <taxon>eudicotyledons</taxon>
        <taxon>Gunneridae</taxon>
        <taxon>Pentapetalae</taxon>
        <taxon>rosids</taxon>
        <taxon>Vitales</taxon>
        <taxon>Vitaceae</taxon>
        <taxon>Viteae</taxon>
        <taxon>Vitis</taxon>
    </lineage>
</organism>
<sequence length="902" mass="101977">MKNKGGKQWFYLVSVQHLDSLGNLHIGVGLPSLDNSVNLEKGEPPLDFPWVTPTNLSGFEMLGDPPKGDLLKLLDVSSEESLLLTTYGKLQPPLGKHRLKIVEFISVLPTIGSEAAEKELIRLGAIQQILDLFFKYPYNNFMHHHVENIIVSCLESKNRPLIEHLLHECNLVGKILEAEKNYTLSDDLNKPTVPAEGRTPPRIGNIGHLTRISNKLVQLGSSNTEIEAYLKGTEQQNSSGVSLPQGWRPRCCPSGCHLLMMLSWGKWQDIQVHPFVLFPFRGLGLLLLLQWGLKVRRRGQWGRFPSLNTQCLLRMILADRRSMVFSTNKGKEVVIGEAGPGSDKESVLMAGEGDDALEDRVSFNSLLAFSRFLGLQTEGFEEEILVLLEKIRERKGREGQALRRASKSGSSGFERELKKLEWDGAQSRNMQILRLGRAEGEGDSRCGVLVLWDNRVLRVVGLDQFLVSEGWEGHFSRVVQCILPRPMSDHSPILLDGDGEWRPNIKSMRFEALDSLDATKLVEPFLKEEVLANRLKKVLSKVIPKSQNAFMEEGRQFLDVVLINNEAIDSMLKRNTGCFRIEARDLLSSYLFVLAMETLNCLLERAREGGFLLDLKVNGRVGVGLEVSHVLFTNDMVVFCEASITHLTYLSWLLMWFEFILGLKINLTKSELILVRRVENLEELAVVIVRLRLEQIERDFLWGGGTLKRKHLVKWATVYSDKRKGSLVGNGRRVKFWKDKWYGDKPLSVSFRSLLALATSKEAWMSDLWSHSNGRGMWTPRFSRHLNDWEIDYNREIGLWPMDVFFVTITKSQLTTSFCIVARLGEGVVVAFGISWVIHSSIRDTLLATNPEKMRFFGVSSGLPNKIGLELAQGDPKLQRISLGLAGERKTLSTDNISLRDL</sequence>
<dbReference type="PANTHER" id="PTHR12634:SF37">
    <property type="entry name" value="SIT4 PHOSPHATASE-ASSOCIATED FAMILY PROTEIN"/>
    <property type="match status" value="1"/>
</dbReference>
<comment type="caution">
    <text evidence="2">The sequence shown here is derived from an EMBL/GenBank/DDBJ whole genome shotgun (WGS) entry which is preliminary data.</text>
</comment>
<gene>
    <name evidence="2" type="primary">PPP6R3_0</name>
    <name evidence="2" type="ORF">CK203_092071</name>
</gene>
<evidence type="ECO:0000313" key="2">
    <source>
        <dbReference type="EMBL" id="RVW24000.1"/>
    </source>
</evidence>
<evidence type="ECO:0000256" key="1">
    <source>
        <dbReference type="ARBA" id="ARBA00006180"/>
    </source>
</evidence>
<dbReference type="AlphaFoldDB" id="A0A438CLB6"/>
<dbReference type="PANTHER" id="PTHR12634">
    <property type="entry name" value="SIT4 YEAST -ASSOCIATING PROTEIN-RELATED"/>
    <property type="match status" value="1"/>
</dbReference>
<dbReference type="EMBL" id="QGNW01002182">
    <property type="protein sequence ID" value="RVW24000.1"/>
    <property type="molecule type" value="Genomic_DNA"/>
</dbReference>
<dbReference type="Pfam" id="PF04499">
    <property type="entry name" value="SAPS"/>
    <property type="match status" value="1"/>
</dbReference>
<name>A0A438CLB6_VITVI</name>